<name>A0ABQ0GUP9_9HYPH</name>
<evidence type="ECO:0000313" key="2">
    <source>
        <dbReference type="EMBL" id="GAB1580391.1"/>
    </source>
</evidence>
<dbReference type="PANTHER" id="PTHR30543">
    <property type="entry name" value="CHROMATE REDUCTASE"/>
    <property type="match status" value="1"/>
</dbReference>
<sequence length="194" mass="21411">MAPRILVFAGSIRSGAYSGRTADAAVKELALQGAEVTRISLADYPLPIMDEDLEREKGVPENAMRLGRMFAAHDGLMICSPEYNSSIPPLLKNTIDWVSRISRDGDRVLRPYAGKIVGLCSSSDGNYAGIRGLYHLRSVLMNVGTQIVTEQCSVARASEAFNEDGSLRDERTAKMMTRVCRSLIEHVQMVSFRR</sequence>
<gene>
    <name evidence="2" type="ORF">PPNSA23_03340</name>
</gene>
<dbReference type="SUPFAM" id="SSF52218">
    <property type="entry name" value="Flavoproteins"/>
    <property type="match status" value="1"/>
</dbReference>
<evidence type="ECO:0000313" key="3">
    <source>
        <dbReference type="Proteomes" id="UP001628091"/>
    </source>
</evidence>
<organism evidence="2 3">
    <name type="scientific">Phyllobacterium phragmitis</name>
    <dbReference type="NCBI Taxonomy" id="2670329"/>
    <lineage>
        <taxon>Bacteria</taxon>
        <taxon>Pseudomonadati</taxon>
        <taxon>Pseudomonadota</taxon>
        <taxon>Alphaproteobacteria</taxon>
        <taxon>Hyphomicrobiales</taxon>
        <taxon>Phyllobacteriaceae</taxon>
        <taxon>Phyllobacterium</taxon>
    </lineage>
</organism>
<dbReference type="RefSeq" id="WP_407863404.1">
    <property type="nucleotide sequence ID" value="NZ_BAAFZP010000001.1"/>
</dbReference>
<proteinExistence type="predicted"/>
<reference evidence="2 3" key="1">
    <citation type="submission" date="2024-10" db="EMBL/GenBank/DDBJ databases">
        <title>Isolation, draft genome sequencing and identification of Phyllobacterium sp. NSA23, isolated from leaf soil.</title>
        <authorList>
            <person name="Akita H."/>
        </authorList>
    </citation>
    <scope>NUCLEOTIDE SEQUENCE [LARGE SCALE GENOMIC DNA]</scope>
    <source>
        <strain evidence="2 3">NSA23</strain>
    </source>
</reference>
<dbReference type="Pfam" id="PF03358">
    <property type="entry name" value="FMN_red"/>
    <property type="match status" value="1"/>
</dbReference>
<dbReference type="EMBL" id="BAAFZP010000001">
    <property type="protein sequence ID" value="GAB1580391.1"/>
    <property type="molecule type" value="Genomic_DNA"/>
</dbReference>
<dbReference type="InterPro" id="IPR029039">
    <property type="entry name" value="Flavoprotein-like_sf"/>
</dbReference>
<dbReference type="Gene3D" id="3.40.50.360">
    <property type="match status" value="1"/>
</dbReference>
<dbReference type="PANTHER" id="PTHR30543:SF21">
    <property type="entry name" value="NAD(P)H-DEPENDENT FMN REDUCTASE LOT6"/>
    <property type="match status" value="1"/>
</dbReference>
<protein>
    <submittedName>
        <fullName evidence="2">NADPH-dependent FMN reductase</fullName>
    </submittedName>
</protein>
<dbReference type="InterPro" id="IPR005025">
    <property type="entry name" value="FMN_Rdtase-like_dom"/>
</dbReference>
<keyword evidence="3" id="KW-1185">Reference proteome</keyword>
<accession>A0ABQ0GUP9</accession>
<evidence type="ECO:0000259" key="1">
    <source>
        <dbReference type="Pfam" id="PF03358"/>
    </source>
</evidence>
<dbReference type="Proteomes" id="UP001628091">
    <property type="component" value="Unassembled WGS sequence"/>
</dbReference>
<dbReference type="InterPro" id="IPR050712">
    <property type="entry name" value="NAD(P)H-dep_reductase"/>
</dbReference>
<comment type="caution">
    <text evidence="2">The sequence shown here is derived from an EMBL/GenBank/DDBJ whole genome shotgun (WGS) entry which is preliminary data.</text>
</comment>
<feature type="domain" description="NADPH-dependent FMN reductase-like" evidence="1">
    <location>
        <begin position="3"/>
        <end position="157"/>
    </location>
</feature>